<dbReference type="InterPro" id="IPR016181">
    <property type="entry name" value="Acyl_CoA_acyltransferase"/>
</dbReference>
<accession>C3X8R6</accession>
<evidence type="ECO:0000313" key="4">
    <source>
        <dbReference type="Proteomes" id="UP000005089"/>
    </source>
</evidence>
<keyword evidence="4" id="KW-1185">Reference proteome</keyword>
<dbReference type="GO" id="GO:0008080">
    <property type="term" value="F:N-acetyltransferase activity"/>
    <property type="evidence" value="ECO:0007669"/>
    <property type="project" value="InterPro"/>
</dbReference>
<dbReference type="EMBL" id="GG658170">
    <property type="protein sequence ID" value="EEO29592.1"/>
    <property type="molecule type" value="Genomic_DNA"/>
</dbReference>
<dbReference type="HOGENOM" id="CLU_013985_11_7_4"/>
<dbReference type="PANTHER" id="PTHR13947">
    <property type="entry name" value="GNAT FAMILY N-ACETYLTRANSFERASE"/>
    <property type="match status" value="1"/>
</dbReference>
<dbReference type="SUPFAM" id="SSF55729">
    <property type="entry name" value="Acyl-CoA N-acyltransferases (Nat)"/>
    <property type="match status" value="1"/>
</dbReference>
<evidence type="ECO:0000259" key="2">
    <source>
        <dbReference type="PROSITE" id="PS51186"/>
    </source>
</evidence>
<sequence length="160" mass="17760">MKIVSYENVYRDQVIALVLSIENDEAKVGLTLADQPDLEDIDTHYGATGGGFWVAIDGENRVIGTLGLQVREKACGVMKKFFVAKSFRGKEYGVSVGLFARLMDCAAENGLESLVLDTPGVATRSHAFYRKMGFVEITRDELPIDYVFPDRDSLLFLKTL</sequence>
<dbReference type="Gene3D" id="3.40.630.30">
    <property type="match status" value="1"/>
</dbReference>
<gene>
    <name evidence="3" type="ORF">OFBG_00620</name>
</gene>
<name>C3X8R6_OXAFO</name>
<reference evidence="3 4" key="1">
    <citation type="submission" date="2009-02" db="EMBL/GenBank/DDBJ databases">
        <title>The Genome Sequence of Oxalobacter formigenes OXCC13.</title>
        <authorList>
            <consortium name="The Broad Institute Genome Sequencing Platform"/>
            <person name="Ward D."/>
            <person name="Young S.K."/>
            <person name="Kodira C.D."/>
            <person name="Zeng Q."/>
            <person name="Koehrsen M."/>
            <person name="Alvarado L."/>
            <person name="Berlin A."/>
            <person name="Borenstein D."/>
            <person name="Chen Z."/>
            <person name="Engels R."/>
            <person name="Freedman E."/>
            <person name="Gellesch M."/>
            <person name="Goldberg J."/>
            <person name="Griggs A."/>
            <person name="Gujja S."/>
            <person name="Heiman D."/>
            <person name="Hepburn T."/>
            <person name="Howarth C."/>
            <person name="Jen D."/>
            <person name="Larson L."/>
            <person name="Lewis B."/>
            <person name="Mehta T."/>
            <person name="Park D."/>
            <person name="Pearson M."/>
            <person name="Roberts A."/>
            <person name="Saif S."/>
            <person name="Shea T."/>
            <person name="Shenoy N."/>
            <person name="Sisk P."/>
            <person name="Stolte C."/>
            <person name="Sykes S."/>
            <person name="Walk T."/>
            <person name="White J."/>
            <person name="Yandava C."/>
            <person name="Allison M.J."/>
            <person name="Lander E."/>
            <person name="Nusbaum C."/>
            <person name="Galagan J."/>
            <person name="Birren B."/>
        </authorList>
    </citation>
    <scope>NUCLEOTIDE SEQUENCE [LARGE SCALE GENOMIC DNA]</scope>
    <source>
        <strain evidence="3 4">OXCC13</strain>
    </source>
</reference>
<dbReference type="CDD" id="cd04301">
    <property type="entry name" value="NAT_SF"/>
    <property type="match status" value="1"/>
</dbReference>
<protein>
    <submittedName>
        <fullName evidence="3">Acetyltransferase, GNAT family</fullName>
    </submittedName>
</protein>
<dbReference type="InterPro" id="IPR050769">
    <property type="entry name" value="NAT_camello-type"/>
</dbReference>
<feature type="domain" description="N-acetyltransferase" evidence="2">
    <location>
        <begin position="1"/>
        <end position="160"/>
    </location>
</feature>
<evidence type="ECO:0000313" key="3">
    <source>
        <dbReference type="EMBL" id="EEO29592.1"/>
    </source>
</evidence>
<proteinExistence type="predicted"/>
<dbReference type="PANTHER" id="PTHR13947:SF37">
    <property type="entry name" value="LD18367P"/>
    <property type="match status" value="1"/>
</dbReference>
<dbReference type="Proteomes" id="UP000005089">
    <property type="component" value="Unassembled WGS sequence"/>
</dbReference>
<dbReference type="Pfam" id="PF00583">
    <property type="entry name" value="Acetyltransf_1"/>
    <property type="match status" value="1"/>
</dbReference>
<dbReference type="AlphaFoldDB" id="C3X8R6"/>
<dbReference type="PROSITE" id="PS51186">
    <property type="entry name" value="GNAT"/>
    <property type="match status" value="1"/>
</dbReference>
<dbReference type="eggNOG" id="COG1246">
    <property type="taxonomic scope" value="Bacteria"/>
</dbReference>
<organism evidence="3 4">
    <name type="scientific">Oxalobacter formigenes OXCC13</name>
    <dbReference type="NCBI Taxonomy" id="556269"/>
    <lineage>
        <taxon>Bacteria</taxon>
        <taxon>Pseudomonadati</taxon>
        <taxon>Pseudomonadota</taxon>
        <taxon>Betaproteobacteria</taxon>
        <taxon>Burkholderiales</taxon>
        <taxon>Oxalobacteraceae</taxon>
        <taxon>Oxalobacter</taxon>
    </lineage>
</organism>
<keyword evidence="1 3" id="KW-0808">Transferase</keyword>
<evidence type="ECO:0000256" key="1">
    <source>
        <dbReference type="ARBA" id="ARBA00022679"/>
    </source>
</evidence>
<dbReference type="InterPro" id="IPR000182">
    <property type="entry name" value="GNAT_dom"/>
</dbReference>